<dbReference type="GO" id="GO:0046872">
    <property type="term" value="F:metal ion binding"/>
    <property type="evidence" value="ECO:0007669"/>
    <property type="project" value="InterPro"/>
</dbReference>
<dbReference type="InterPro" id="IPR056798">
    <property type="entry name" value="ADH_Fe_C"/>
</dbReference>
<feature type="domain" description="Alcohol dehydrogenase iron-type/glycerol dehydrogenase GldA" evidence="4">
    <location>
        <begin position="11"/>
        <end position="175"/>
    </location>
</feature>
<dbReference type="PANTHER" id="PTHR11496:SF102">
    <property type="entry name" value="ALCOHOL DEHYDROGENASE 4"/>
    <property type="match status" value="1"/>
</dbReference>
<gene>
    <name evidence="6" type="primary">yiaY</name>
    <name evidence="6" type="ORF">GARC_2736</name>
</gene>
<feature type="domain" description="Fe-containing alcohol dehydrogenase-like C-terminal" evidence="5">
    <location>
        <begin position="186"/>
        <end position="383"/>
    </location>
</feature>
<dbReference type="SUPFAM" id="SSF56796">
    <property type="entry name" value="Dehydroquinate synthase-like"/>
    <property type="match status" value="1"/>
</dbReference>
<dbReference type="Proteomes" id="UP000006327">
    <property type="component" value="Unassembled WGS sequence"/>
</dbReference>
<dbReference type="RefSeq" id="WP_007620837.1">
    <property type="nucleotide sequence ID" value="NZ_BAEO01000037.1"/>
</dbReference>
<dbReference type="Gene3D" id="1.20.1090.10">
    <property type="entry name" value="Dehydroquinate synthase-like - alpha domain"/>
    <property type="match status" value="1"/>
</dbReference>
<protein>
    <submittedName>
        <fullName evidence="6">Probable alcohol dehydrogenase</fullName>
    </submittedName>
</protein>
<dbReference type="AlphaFoldDB" id="K6Y6W1"/>
<dbReference type="EMBL" id="BAEO01000037">
    <property type="protein sequence ID" value="GAC19701.1"/>
    <property type="molecule type" value="Genomic_DNA"/>
</dbReference>
<comment type="cofactor">
    <cofactor evidence="1">
        <name>Fe cation</name>
        <dbReference type="ChEBI" id="CHEBI:24875"/>
    </cofactor>
</comment>
<dbReference type="InterPro" id="IPR001670">
    <property type="entry name" value="ADH_Fe/GldA"/>
</dbReference>
<name>K6Y6W1_9ALTE</name>
<dbReference type="GO" id="GO:0004022">
    <property type="term" value="F:alcohol dehydrogenase (NAD+) activity"/>
    <property type="evidence" value="ECO:0007669"/>
    <property type="project" value="TreeGrafter"/>
</dbReference>
<dbReference type="Gene3D" id="3.40.50.1970">
    <property type="match status" value="1"/>
</dbReference>
<dbReference type="STRING" id="493475.GARC_2736"/>
<comment type="similarity">
    <text evidence="2">Belongs to the iron-containing alcohol dehydrogenase family.</text>
</comment>
<dbReference type="eggNOG" id="COG1454">
    <property type="taxonomic scope" value="Bacteria"/>
</dbReference>
<sequence length="383" mass="40918">MQISSFKSAHTLITGQGCSSTLSEHLDSLNINYPLIVTDKGVRNSGTLDLITAQLASRKYSIFDDVAAEPDNNVVEHCFAVYNAQPHDAIISVGGGSAIDIAKCVAVLAGNNQTLSAMFGENNVVKRGIPHIAIPTTAGTGSEVTNIAILSVPSEQTKKGVVSDFLLPDLAIVAPEMTLSCPQHITAASGVDALVHAIEAYLSHFSSPITDALAIKAMGMIINHLPTAYRSPQDIDARENMATASLMAGLAFGNAGVGAVHALAYPLGGRYHISHGVSNALLLPYVMEWNKSECLTRFTHIATALSTPVTPHDDAETMANKVIQQLHDLCEEVGIPRGMRTLGIKKEDIPELAKEAIKVERLLKNNPRKLSLSDIENIYYAAY</sequence>
<comment type="caution">
    <text evidence="6">The sequence shown here is derived from an EMBL/GenBank/DDBJ whole genome shotgun (WGS) entry which is preliminary data.</text>
</comment>
<dbReference type="Pfam" id="PF25137">
    <property type="entry name" value="ADH_Fe_C"/>
    <property type="match status" value="1"/>
</dbReference>
<evidence type="ECO:0000256" key="2">
    <source>
        <dbReference type="ARBA" id="ARBA00007358"/>
    </source>
</evidence>
<evidence type="ECO:0000256" key="3">
    <source>
        <dbReference type="ARBA" id="ARBA00023002"/>
    </source>
</evidence>
<dbReference type="InterPro" id="IPR039697">
    <property type="entry name" value="Alcohol_dehydrogenase_Fe"/>
</dbReference>
<evidence type="ECO:0000259" key="4">
    <source>
        <dbReference type="Pfam" id="PF00465"/>
    </source>
</evidence>
<keyword evidence="3" id="KW-0560">Oxidoreductase</keyword>
<dbReference type="Pfam" id="PF00465">
    <property type="entry name" value="Fe-ADH"/>
    <property type="match status" value="1"/>
</dbReference>
<accession>K6Y6W1</accession>
<proteinExistence type="inferred from homology"/>
<dbReference type="CDD" id="cd08551">
    <property type="entry name" value="Fe-ADH"/>
    <property type="match status" value="1"/>
</dbReference>
<evidence type="ECO:0000313" key="6">
    <source>
        <dbReference type="EMBL" id="GAC19701.1"/>
    </source>
</evidence>
<keyword evidence="7" id="KW-1185">Reference proteome</keyword>
<dbReference type="PROSITE" id="PS51257">
    <property type="entry name" value="PROKAR_LIPOPROTEIN"/>
    <property type="match status" value="1"/>
</dbReference>
<dbReference type="FunFam" id="3.40.50.1970:FF:000003">
    <property type="entry name" value="Alcohol dehydrogenase, iron-containing"/>
    <property type="match status" value="1"/>
</dbReference>
<dbReference type="PANTHER" id="PTHR11496">
    <property type="entry name" value="ALCOHOL DEHYDROGENASE"/>
    <property type="match status" value="1"/>
</dbReference>
<dbReference type="OrthoDB" id="9815791at2"/>
<organism evidence="6 7">
    <name type="scientific">Paraglaciecola arctica BSs20135</name>
    <dbReference type="NCBI Taxonomy" id="493475"/>
    <lineage>
        <taxon>Bacteria</taxon>
        <taxon>Pseudomonadati</taxon>
        <taxon>Pseudomonadota</taxon>
        <taxon>Gammaproteobacteria</taxon>
        <taxon>Alteromonadales</taxon>
        <taxon>Alteromonadaceae</taxon>
        <taxon>Paraglaciecola</taxon>
    </lineage>
</organism>
<dbReference type="FunFam" id="1.20.1090.10:FF:000001">
    <property type="entry name" value="Aldehyde-alcohol dehydrogenase"/>
    <property type="match status" value="1"/>
</dbReference>
<evidence type="ECO:0000259" key="5">
    <source>
        <dbReference type="Pfam" id="PF25137"/>
    </source>
</evidence>
<evidence type="ECO:0000313" key="7">
    <source>
        <dbReference type="Proteomes" id="UP000006327"/>
    </source>
</evidence>
<evidence type="ECO:0000256" key="1">
    <source>
        <dbReference type="ARBA" id="ARBA00001962"/>
    </source>
</evidence>
<reference evidence="6 7" key="1">
    <citation type="journal article" date="2017" name="Antonie Van Leeuwenhoek">
        <title>Rhizobium rhizosphaerae sp. nov., a novel species isolated from rice rhizosphere.</title>
        <authorList>
            <person name="Zhao J.J."/>
            <person name="Zhang J."/>
            <person name="Zhang R.J."/>
            <person name="Zhang C.W."/>
            <person name="Yin H.Q."/>
            <person name="Zhang X.X."/>
        </authorList>
    </citation>
    <scope>NUCLEOTIDE SEQUENCE [LARGE SCALE GENOMIC DNA]</scope>
    <source>
        <strain evidence="6 7">BSs20135</strain>
    </source>
</reference>